<evidence type="ECO:0000256" key="1">
    <source>
        <dbReference type="SAM" id="SignalP"/>
    </source>
</evidence>
<gene>
    <name evidence="2" type="ORF">Acr_26g0009260</name>
</gene>
<feature type="signal peptide" evidence="1">
    <location>
        <begin position="1"/>
        <end position="26"/>
    </location>
</feature>
<accession>A0A7J0H3I2</accession>
<keyword evidence="3" id="KW-1185">Reference proteome</keyword>
<organism evidence="2 3">
    <name type="scientific">Actinidia rufa</name>
    <dbReference type="NCBI Taxonomy" id="165716"/>
    <lineage>
        <taxon>Eukaryota</taxon>
        <taxon>Viridiplantae</taxon>
        <taxon>Streptophyta</taxon>
        <taxon>Embryophyta</taxon>
        <taxon>Tracheophyta</taxon>
        <taxon>Spermatophyta</taxon>
        <taxon>Magnoliopsida</taxon>
        <taxon>eudicotyledons</taxon>
        <taxon>Gunneridae</taxon>
        <taxon>Pentapetalae</taxon>
        <taxon>asterids</taxon>
        <taxon>Ericales</taxon>
        <taxon>Actinidiaceae</taxon>
        <taxon>Actinidia</taxon>
    </lineage>
</organism>
<dbReference type="EMBL" id="BJWL01000026">
    <property type="protein sequence ID" value="GFZ17656.1"/>
    <property type="molecule type" value="Genomic_DNA"/>
</dbReference>
<keyword evidence="1" id="KW-0732">Signal</keyword>
<feature type="chain" id="PRO_5029659474" evidence="1">
    <location>
        <begin position="27"/>
        <end position="217"/>
    </location>
</feature>
<dbReference type="Proteomes" id="UP000585474">
    <property type="component" value="Unassembled WGS sequence"/>
</dbReference>
<evidence type="ECO:0000313" key="3">
    <source>
        <dbReference type="Proteomes" id="UP000585474"/>
    </source>
</evidence>
<sequence>MIIASVLSCSFFLSTFIIYFVTMGESQTVVGQTSAIMGHASSGYSSSDFGNTSSDAAAAGGAFADGASRELAASAVTTTGDLAPAPAPAVADAASTIPDVFNVGAGAFSTDLNYVFQGPAISTNDSKPSDEVAYSSESLAVPANTLVDSSQVASYDSTINGNDVSEARNIAFAGTNENGNPSDDVHGSASVHQPVDGSGMPISLVCSICLNFWVVSR</sequence>
<dbReference type="AlphaFoldDB" id="A0A7J0H3I2"/>
<evidence type="ECO:0000313" key="2">
    <source>
        <dbReference type="EMBL" id="GFZ17656.1"/>
    </source>
</evidence>
<comment type="caution">
    <text evidence="2">The sequence shown here is derived from an EMBL/GenBank/DDBJ whole genome shotgun (WGS) entry which is preliminary data.</text>
</comment>
<proteinExistence type="predicted"/>
<protein>
    <submittedName>
        <fullName evidence="2">Uncharacterized protein</fullName>
    </submittedName>
</protein>
<reference evidence="2 3" key="1">
    <citation type="submission" date="2019-07" db="EMBL/GenBank/DDBJ databases">
        <title>De Novo Assembly of kiwifruit Actinidia rufa.</title>
        <authorList>
            <person name="Sugita-Konishi S."/>
            <person name="Sato K."/>
            <person name="Mori E."/>
            <person name="Abe Y."/>
            <person name="Kisaki G."/>
            <person name="Hamano K."/>
            <person name="Suezawa K."/>
            <person name="Otani M."/>
            <person name="Fukuda T."/>
            <person name="Manabe T."/>
            <person name="Gomi K."/>
            <person name="Tabuchi M."/>
            <person name="Akimitsu K."/>
            <person name="Kataoka I."/>
        </authorList>
    </citation>
    <scope>NUCLEOTIDE SEQUENCE [LARGE SCALE GENOMIC DNA]</scope>
    <source>
        <strain evidence="3">cv. Fuchu</strain>
    </source>
</reference>
<name>A0A7J0H3I2_9ERIC</name>